<feature type="region of interest" description="Disordered" evidence="1">
    <location>
        <begin position="192"/>
        <end position="215"/>
    </location>
</feature>
<dbReference type="RefSeq" id="WP_068568207.1">
    <property type="nucleotide sequence ID" value="NZ_AP025457.1"/>
</dbReference>
<evidence type="ECO:0008006" key="4">
    <source>
        <dbReference type="Google" id="ProtNLM"/>
    </source>
</evidence>
<gene>
    <name evidence="2" type="ORF">SAMN04489765_3596</name>
</gene>
<proteinExistence type="predicted"/>
<dbReference type="EMBL" id="FNLF01000002">
    <property type="protein sequence ID" value="SDR17035.1"/>
    <property type="molecule type" value="Genomic_DNA"/>
</dbReference>
<feature type="compositionally biased region" description="Low complexity" evidence="1">
    <location>
        <begin position="199"/>
        <end position="215"/>
    </location>
</feature>
<dbReference type="AlphaFoldDB" id="A0A1H1GV01"/>
<evidence type="ECO:0000256" key="1">
    <source>
        <dbReference type="SAM" id="MobiDB-lite"/>
    </source>
</evidence>
<evidence type="ECO:0000313" key="2">
    <source>
        <dbReference type="EMBL" id="SDR17035.1"/>
    </source>
</evidence>
<reference evidence="3" key="1">
    <citation type="submission" date="2016-10" db="EMBL/GenBank/DDBJ databases">
        <authorList>
            <person name="Varghese N."/>
            <person name="Submissions S."/>
        </authorList>
    </citation>
    <scope>NUCLEOTIDE SEQUENCE [LARGE SCALE GENOMIC DNA]</scope>
    <source>
        <strain evidence="3">DSM 44142</strain>
    </source>
</reference>
<dbReference type="Proteomes" id="UP000183053">
    <property type="component" value="Unassembled WGS sequence"/>
</dbReference>
<dbReference type="STRING" id="47312.SAMN04489765_3596"/>
<accession>A0A1H1GV01</accession>
<name>A0A1H1GV01_9ACTN</name>
<keyword evidence="3" id="KW-1185">Reference proteome</keyword>
<protein>
    <recommendedName>
        <fullName evidence="4">Condensation domain-containing protein</fullName>
    </recommendedName>
</protein>
<organism evidence="2 3">
    <name type="scientific">Tsukamurella pulmonis</name>
    <dbReference type="NCBI Taxonomy" id="47312"/>
    <lineage>
        <taxon>Bacteria</taxon>
        <taxon>Bacillati</taxon>
        <taxon>Actinomycetota</taxon>
        <taxon>Actinomycetes</taxon>
        <taxon>Mycobacteriales</taxon>
        <taxon>Tsukamurellaceae</taxon>
        <taxon>Tsukamurella</taxon>
    </lineage>
</organism>
<dbReference type="OrthoDB" id="8183309at2"/>
<evidence type="ECO:0000313" key="3">
    <source>
        <dbReference type="Proteomes" id="UP000183053"/>
    </source>
</evidence>
<sequence>MPILRDDCRANRVTDDDRTIELAGVVLRGHLISQATFDYATENAPTIADLRRTVGHLARGPLNRTLRRSPVPGARSSWLPGPPTVTLHLREEPLEPSSTVAWLQEQREHAGGDRGLVSVSRAHRTDGRTLVTVQYPHTAADGGAMYAALLAASRGLSGARTPDERARAPRITDDLVDSGRQFRRLIRTVREREAPRTPVPAVERPAPGGAPAGDGPTPLVVALSTTGTAWKAAAKARSASGNTLLVAFMTDLLLSTERYAGIDAVPTNIPIDVRAEGSRDANNTASVTVAVTRDAIEGDLAGLHATIKAALVASGNRPGTQRRSTPLEVAAHFIPDALVDRLAGPHPLSMLTCSNMGAVDPDFPSLFGPAADRILMVAAPTPVTPERLARGGGGLAAWLDIVGDTLTLSVVCLDPLVFADAADAQRHLAATAERFGIAPEFWNI</sequence>